<evidence type="ECO:0000256" key="5">
    <source>
        <dbReference type="SAM" id="Phobius"/>
    </source>
</evidence>
<keyword evidence="5" id="KW-1133">Transmembrane helix</keyword>
<dbReference type="PANTHER" id="PTHR10201:SF291">
    <property type="entry name" value="MATRIX METALLOPROTEINASE 1, ISOFORM C-RELATED"/>
    <property type="match status" value="1"/>
</dbReference>
<comment type="similarity">
    <text evidence="2">Belongs to the peptidase M10A family.</text>
</comment>
<protein>
    <recommendedName>
        <fullName evidence="6">Peptidoglycan binding-like domain-containing protein</fullName>
    </recommendedName>
</protein>
<proteinExistence type="inferred from homology"/>
<accession>A0A813MXT3</accession>
<keyword evidence="12" id="KW-1185">Reference proteome</keyword>
<evidence type="ECO:0000256" key="1">
    <source>
        <dbReference type="ARBA" id="ARBA00001947"/>
    </source>
</evidence>
<dbReference type="AlphaFoldDB" id="A0A813MXT3"/>
<keyword evidence="4" id="KW-0645">Protease</keyword>
<dbReference type="InterPro" id="IPR036365">
    <property type="entry name" value="PGBD-like_sf"/>
</dbReference>
<evidence type="ECO:0000313" key="8">
    <source>
        <dbReference type="EMBL" id="CAF0848664.1"/>
    </source>
</evidence>
<evidence type="ECO:0000313" key="10">
    <source>
        <dbReference type="EMBL" id="CAF1374582.1"/>
    </source>
</evidence>
<reference evidence="7" key="1">
    <citation type="submission" date="2021-02" db="EMBL/GenBank/DDBJ databases">
        <authorList>
            <person name="Nowell W R."/>
        </authorList>
    </citation>
    <scope>NUCLEOTIDE SEQUENCE</scope>
</reference>
<dbReference type="GO" id="GO:0005615">
    <property type="term" value="C:extracellular space"/>
    <property type="evidence" value="ECO:0007669"/>
    <property type="project" value="TreeGrafter"/>
</dbReference>
<comment type="caution">
    <text evidence="7">The sequence shown here is derived from an EMBL/GenBank/DDBJ whole genome shotgun (WGS) entry which is preliminary data.</text>
</comment>
<evidence type="ECO:0000313" key="12">
    <source>
        <dbReference type="Proteomes" id="UP000663832"/>
    </source>
</evidence>
<keyword evidence="5" id="KW-0472">Membrane</keyword>
<feature type="domain" description="Peptidoglycan binding-like" evidence="6">
    <location>
        <begin position="64"/>
        <end position="117"/>
    </location>
</feature>
<dbReference type="Proteomes" id="UP000663877">
    <property type="component" value="Unassembled WGS sequence"/>
</dbReference>
<evidence type="ECO:0000256" key="3">
    <source>
        <dbReference type="ARBA" id="ARBA00022729"/>
    </source>
</evidence>
<evidence type="ECO:0000259" key="6">
    <source>
        <dbReference type="Pfam" id="PF01471"/>
    </source>
</evidence>
<evidence type="ECO:0000256" key="2">
    <source>
        <dbReference type="ARBA" id="ARBA00010370"/>
    </source>
</evidence>
<dbReference type="InterPro" id="IPR002477">
    <property type="entry name" value="Peptidoglycan-bd-like"/>
</dbReference>
<evidence type="ECO:0000313" key="11">
    <source>
        <dbReference type="EMBL" id="CAF1605139.1"/>
    </source>
</evidence>
<dbReference type="GO" id="GO:0004222">
    <property type="term" value="F:metalloendopeptidase activity"/>
    <property type="evidence" value="ECO:0007669"/>
    <property type="project" value="TreeGrafter"/>
</dbReference>
<sequence length="163" mass="19185">MPCGLIVFDCHLLFVVVILVELVISRPILIDKDQREFTTSPGRIMKKDRRHSIFDDKNRAVLGELHTYLSNYGYLPRSDLETRAMRTDEEFHSAIRRLQTYATIPVTGKLDPATLDLIRRPRCGLADNDPNRVPRPHMYGNRRRRRRYVLQGQKWAKTYLTYK</sequence>
<dbReference type="PANTHER" id="PTHR10201">
    <property type="entry name" value="MATRIX METALLOPROTEINASE"/>
    <property type="match status" value="1"/>
</dbReference>
<evidence type="ECO:0000313" key="9">
    <source>
        <dbReference type="EMBL" id="CAF1154748.1"/>
    </source>
</evidence>
<dbReference type="EMBL" id="CAJNOI010000023">
    <property type="protein sequence ID" value="CAF0848664.1"/>
    <property type="molecule type" value="Genomic_DNA"/>
</dbReference>
<dbReference type="Proteomes" id="UP000663832">
    <property type="component" value="Unassembled WGS sequence"/>
</dbReference>
<name>A0A813MXT3_9BILA</name>
<keyword evidence="4" id="KW-0482">Metalloprotease</keyword>
<dbReference type="Gene3D" id="3.40.390.10">
    <property type="entry name" value="Collagenase (Catalytic Domain)"/>
    <property type="match status" value="1"/>
</dbReference>
<organism evidence="7 12">
    <name type="scientific">Adineta steineri</name>
    <dbReference type="NCBI Taxonomy" id="433720"/>
    <lineage>
        <taxon>Eukaryota</taxon>
        <taxon>Metazoa</taxon>
        <taxon>Spiralia</taxon>
        <taxon>Gnathifera</taxon>
        <taxon>Rotifera</taxon>
        <taxon>Eurotatoria</taxon>
        <taxon>Bdelloidea</taxon>
        <taxon>Adinetida</taxon>
        <taxon>Adinetidae</taxon>
        <taxon>Adineta</taxon>
    </lineage>
</organism>
<dbReference type="SUPFAM" id="SSF47090">
    <property type="entry name" value="PGBD-like"/>
    <property type="match status" value="1"/>
</dbReference>
<dbReference type="GO" id="GO:0030198">
    <property type="term" value="P:extracellular matrix organization"/>
    <property type="evidence" value="ECO:0007669"/>
    <property type="project" value="TreeGrafter"/>
</dbReference>
<dbReference type="EMBL" id="CAJNOI010001029">
    <property type="protein sequence ID" value="CAF1374582.1"/>
    <property type="molecule type" value="Genomic_DNA"/>
</dbReference>
<keyword evidence="4" id="KW-0378">Hydrolase</keyword>
<dbReference type="EMBL" id="CAJNOM010001373">
    <property type="protein sequence ID" value="CAF1605139.1"/>
    <property type="molecule type" value="Genomic_DNA"/>
</dbReference>
<keyword evidence="5" id="KW-0812">Transmembrane</keyword>
<gene>
    <name evidence="10" type="ORF">BJG266_LOCUS36219</name>
    <name evidence="8" type="ORF">BJG266_LOCUS7719</name>
    <name evidence="9" type="ORF">QVE165_LOCUS23218</name>
    <name evidence="11" type="ORF">QVE165_LOCUS53216</name>
    <name evidence="7" type="ORF">QVE165_LOCUS78</name>
</gene>
<dbReference type="GO" id="GO:0030574">
    <property type="term" value="P:collagen catabolic process"/>
    <property type="evidence" value="ECO:0007669"/>
    <property type="project" value="TreeGrafter"/>
</dbReference>
<evidence type="ECO:0000313" key="7">
    <source>
        <dbReference type="EMBL" id="CAF0728845.1"/>
    </source>
</evidence>
<dbReference type="Pfam" id="PF01471">
    <property type="entry name" value="PG_binding_1"/>
    <property type="match status" value="1"/>
</dbReference>
<dbReference type="InterPro" id="IPR024079">
    <property type="entry name" value="MetalloPept_cat_dom_sf"/>
</dbReference>
<dbReference type="OrthoDB" id="406838at2759"/>
<comment type="cofactor">
    <cofactor evidence="1">
        <name>Zn(2+)</name>
        <dbReference type="ChEBI" id="CHEBI:29105"/>
    </cofactor>
</comment>
<evidence type="ECO:0000256" key="4">
    <source>
        <dbReference type="ARBA" id="ARBA00023049"/>
    </source>
</evidence>
<keyword evidence="3" id="KW-0732">Signal</keyword>
<feature type="transmembrane region" description="Helical" evidence="5">
    <location>
        <begin position="6"/>
        <end position="24"/>
    </location>
</feature>
<dbReference type="EMBL" id="CAJNOM010000001">
    <property type="protein sequence ID" value="CAF0728845.1"/>
    <property type="molecule type" value="Genomic_DNA"/>
</dbReference>
<dbReference type="EMBL" id="CAJNOM010000156">
    <property type="protein sequence ID" value="CAF1154748.1"/>
    <property type="molecule type" value="Genomic_DNA"/>
</dbReference>